<gene>
    <name evidence="4" type="ORF">Tci_004591</name>
</gene>
<reference evidence="4" key="1">
    <citation type="journal article" date="2019" name="Sci. Rep.">
        <title>Draft genome of Tanacetum cinerariifolium, the natural source of mosquito coil.</title>
        <authorList>
            <person name="Yamashiro T."/>
            <person name="Shiraishi A."/>
            <person name="Satake H."/>
            <person name="Nakayama K."/>
        </authorList>
    </citation>
    <scope>NUCLEOTIDE SEQUENCE</scope>
</reference>
<organism evidence="4">
    <name type="scientific">Tanacetum cinerariifolium</name>
    <name type="common">Dalmatian daisy</name>
    <name type="synonym">Chrysanthemum cinerariifolium</name>
    <dbReference type="NCBI Taxonomy" id="118510"/>
    <lineage>
        <taxon>Eukaryota</taxon>
        <taxon>Viridiplantae</taxon>
        <taxon>Streptophyta</taxon>
        <taxon>Embryophyta</taxon>
        <taxon>Tracheophyta</taxon>
        <taxon>Spermatophyta</taxon>
        <taxon>Magnoliopsida</taxon>
        <taxon>eudicotyledons</taxon>
        <taxon>Gunneridae</taxon>
        <taxon>Pentapetalae</taxon>
        <taxon>asterids</taxon>
        <taxon>campanulids</taxon>
        <taxon>Asterales</taxon>
        <taxon>Asteraceae</taxon>
        <taxon>Asteroideae</taxon>
        <taxon>Anthemideae</taxon>
        <taxon>Anthemidinae</taxon>
        <taxon>Tanacetum</taxon>
    </lineage>
</organism>
<accession>A0A6L2J6D5</accession>
<feature type="domain" description="Reverse transcriptase Ty1/copia-type" evidence="2">
    <location>
        <begin position="1102"/>
        <end position="1170"/>
    </location>
</feature>
<evidence type="ECO:0000313" key="4">
    <source>
        <dbReference type="EMBL" id="GEU32613.1"/>
    </source>
</evidence>
<dbReference type="InterPro" id="IPR025724">
    <property type="entry name" value="GAG-pre-integrase_dom"/>
</dbReference>
<feature type="compositionally biased region" description="Basic and acidic residues" evidence="1">
    <location>
        <begin position="942"/>
        <end position="976"/>
    </location>
</feature>
<comment type="caution">
    <text evidence="4">The sequence shown here is derived from an EMBL/GenBank/DDBJ whole genome shotgun (WGS) entry which is preliminary data.</text>
</comment>
<feature type="domain" description="GAG-pre-integrase" evidence="3">
    <location>
        <begin position="805"/>
        <end position="855"/>
    </location>
</feature>
<dbReference type="Pfam" id="PF07727">
    <property type="entry name" value="RVT_2"/>
    <property type="match status" value="2"/>
</dbReference>
<feature type="region of interest" description="Disordered" evidence="1">
    <location>
        <begin position="600"/>
        <end position="627"/>
    </location>
</feature>
<dbReference type="Pfam" id="PF13976">
    <property type="entry name" value="gag_pre-integrs"/>
    <property type="match status" value="1"/>
</dbReference>
<dbReference type="InterPro" id="IPR013103">
    <property type="entry name" value="RVT_2"/>
</dbReference>
<feature type="region of interest" description="Disordered" evidence="1">
    <location>
        <begin position="402"/>
        <end position="422"/>
    </location>
</feature>
<feature type="domain" description="Reverse transcriptase Ty1/copia-type" evidence="2">
    <location>
        <begin position="1205"/>
        <end position="1266"/>
    </location>
</feature>
<evidence type="ECO:0000256" key="1">
    <source>
        <dbReference type="SAM" id="MobiDB-lite"/>
    </source>
</evidence>
<evidence type="ECO:0000259" key="3">
    <source>
        <dbReference type="Pfam" id="PF13976"/>
    </source>
</evidence>
<feature type="region of interest" description="Disordered" evidence="1">
    <location>
        <begin position="924"/>
        <end position="981"/>
    </location>
</feature>
<proteinExistence type="predicted"/>
<sequence length="1596" mass="180078">MLDAPGRLYILVDFFFNKDLEYLRFRNLEEKIYATSLKKPKAARYELYGIKEMIPNLWSPSKVVYEKDAAYRISHQGPKRKLFYRIVLKHKFKDVQLGVESYQVKLNLTRPHVSAPGVDSKELYTILYKPRWVIYKSRNVNKCLKREDEVYTFRDATLMKVPDELMYRLNNFREESHKGLGTASGVQKPQDLNRENVLGIGSELGGFYMFNTEWGVTLVCLTVQGRGIVTGDSGFWGRYTVLGLIRWENEVNVLISNFNHGSTFCKISMPHVPPKNNKFKDEIIPCSDFCLGSAVLSVFAASTKPPASILPNVDNLRDAVIYSFFASQSNSPQLDNDDLKQIDADDLEEMDLKWQMAMLTMRARRFLQSTRRNLGANGTTFIGFDMSKVECYNYHRRGHFTREYRSPRDTSNTKNKDTQRRTIPVETSTSNALVSQCDGVGRYDWSFQADEEPTNYALMAFTSSSLSSFDNENSSKNLSKLLESQITDKTSLGYDNKMFTSTVFDCDELNSFESDVSMPTSLVPNRYKSCEGYHDVPTPYTVTFIPLKPNLVFHDALTTSETVPTMFNVKPSTPKPNKDLSQSHRPFSLIIQDWVFDSDDDSKGEPMPTQKAPSFVQTSKHVKTPRTSVKLLEHPTQAENLRKDIPKSKENVQKPIRNHAIRVNHQTSTRITHPHSNKHVVPTAVLTMSRLVPLNSARLVTTVVHQTNVKHQRPAKHALNKPHSLIRRPINHKPTPKYSNFHQKVNTVKATKVNVVKGTKGNCVWKPKCTVLDHVSRLTSASMTLKQFDYTDARGRSKVPKENNMYNVDLKNIVPLGDLTCLFAKATLDESNLWHKRLGHINFKTMNKLVKGKFDGNADEGFLVGYFVTRKAFKVFNSRTMISMNYQPIVAGNQPNHNAGIHGNFDAGKVMKEAESAQQYVLLPSWSTGSKDPQNIDADAASDVKDNDIEVHVSPSSRDKPKKHDEKAQKEAKGKSPVDFSTGVRDLRDEFEEFSVNSTNRVNAASVPVTAVGPNSNNSTNSFNAAGPSDNVVSPNFEIGGKSSFVSPSQYPDDPDMPALEEIIYSDDEDDVGAEAGVSNLETSITVSPIPTTMLHKDHPVTQIIDLPKGERAIGSKWVSRNKKDERGIVIRNKARLVSQGHTQEEGIDYEEVFAPVARIKAIRLFLSYASFMGFEDPNYPDKVYKVVKALYGLHQALRACKELCKAFEKLMKDKFQVSSMGELTFFLGLQVKQKDNGIFISQGKYVAKILRKFGHIDGKSTSTPIYTKKHLLKDPDGEGVDVHIYRHLKGKPHLGLWYLKGSPFNLVAYSNSDYAGASLDKKSTTGDKVCVVRPKLVLLVLIEAQQHISNESPLLGFDQIVDFLTAHNIQYALMVSPIIYVLCIKQFWASVLIKKSNDVMKLQALIDRKKVIITEDTIRQTLRLDDADGIYCLPNEEIFAELCMSAKRTAWNEFSSSMASVVIYLATGRKFNFLKYIFDNMVRNVDSPSKFLMYPLFLQVMINAQVDDLSSHNTKYTSPTLTQKVFTNMRRIRKGFSGVETPLFDNMLVQQQVQDDAKVEEDEDDNEVSAALNPPSPTPATTPPPPQQEPIPLPT</sequence>
<name>A0A6L2J6D5_TANCI</name>
<feature type="region of interest" description="Disordered" evidence="1">
    <location>
        <begin position="1554"/>
        <end position="1596"/>
    </location>
</feature>
<feature type="compositionally biased region" description="Basic residues" evidence="1">
    <location>
        <begin position="708"/>
        <end position="735"/>
    </location>
</feature>
<feature type="region of interest" description="Disordered" evidence="1">
    <location>
        <begin position="708"/>
        <end position="739"/>
    </location>
</feature>
<evidence type="ECO:0000259" key="2">
    <source>
        <dbReference type="Pfam" id="PF07727"/>
    </source>
</evidence>
<feature type="compositionally biased region" description="Acidic residues" evidence="1">
    <location>
        <begin position="1559"/>
        <end position="1568"/>
    </location>
</feature>
<protein>
    <submittedName>
        <fullName evidence="4">Uncharacterized protein</fullName>
    </submittedName>
</protein>
<dbReference type="EMBL" id="BKCJ010000374">
    <property type="protein sequence ID" value="GEU32613.1"/>
    <property type="molecule type" value="Genomic_DNA"/>
</dbReference>
<feature type="compositionally biased region" description="Pro residues" evidence="1">
    <location>
        <begin position="1575"/>
        <end position="1596"/>
    </location>
</feature>